<dbReference type="AlphaFoldDB" id="F9CXU6"/>
<accession>F9CXU6</accession>
<evidence type="ECO:0000313" key="1">
    <source>
        <dbReference type="EMBL" id="EGP94062.1"/>
    </source>
</evidence>
<reference evidence="1 2" key="1">
    <citation type="journal article" date="2011" name="J. Bacteriol.">
        <title>Genome Sequence of an Ammonia-Oxidizing Soil Archaeon, "Candidatus Nitrosoarchaeum koreensis" MY1.</title>
        <authorList>
            <person name="Kim B.K."/>
            <person name="Jung M.Y."/>
            <person name="Yu D.S."/>
            <person name="Park S.J."/>
            <person name="Oh T.K."/>
            <person name="Rhee S.K."/>
            <person name="Kim J.F."/>
        </authorList>
    </citation>
    <scope>NUCLEOTIDE SEQUENCE [LARGE SCALE GENOMIC DNA]</scope>
    <source>
        <strain evidence="1 2">MY1</strain>
    </source>
</reference>
<protein>
    <submittedName>
        <fullName evidence="1">Uncharacterized protein</fullName>
    </submittedName>
</protein>
<dbReference type="EMBL" id="AFPU01000001">
    <property type="protein sequence ID" value="EGP94062.1"/>
    <property type="molecule type" value="Genomic_DNA"/>
</dbReference>
<dbReference type="RefSeq" id="WP_007550965.1">
    <property type="nucleotide sequence ID" value="NZ_AFPU01000001.1"/>
</dbReference>
<organism evidence="1 2">
    <name type="scientific">Nitrosarchaeum koreense MY1</name>
    <dbReference type="NCBI Taxonomy" id="1001994"/>
    <lineage>
        <taxon>Archaea</taxon>
        <taxon>Nitrososphaerota</taxon>
        <taxon>Nitrososphaeria</taxon>
        <taxon>Nitrosopumilales</taxon>
        <taxon>Nitrosopumilaceae</taxon>
        <taxon>Nitrosarchaeum</taxon>
    </lineage>
</organism>
<proteinExistence type="predicted"/>
<keyword evidence="2" id="KW-1185">Reference proteome</keyword>
<name>F9CXU6_9ARCH</name>
<sequence length="49" mass="5696">MHYLIIDDLICPECSIGNCNQHQDDQIVIDEETGLEIKVHCSCKHEERK</sequence>
<gene>
    <name evidence="1" type="ORF">MY1_1304</name>
</gene>
<dbReference type="Proteomes" id="UP000004440">
    <property type="component" value="Unassembled WGS sequence"/>
</dbReference>
<evidence type="ECO:0000313" key="2">
    <source>
        <dbReference type="Proteomes" id="UP000004440"/>
    </source>
</evidence>
<dbReference type="STRING" id="1001994.MY1_1304"/>
<comment type="caution">
    <text evidence="1">The sequence shown here is derived from an EMBL/GenBank/DDBJ whole genome shotgun (WGS) entry which is preliminary data.</text>
</comment>